<reference evidence="2 3" key="1">
    <citation type="submission" date="2018-11" db="EMBL/GenBank/DDBJ databases">
        <authorList>
            <person name="Lopez-Roques C."/>
            <person name="Donnadieu C."/>
            <person name="Bouchez O."/>
            <person name="Klopp C."/>
            <person name="Cabau C."/>
            <person name="Zahm M."/>
        </authorList>
    </citation>
    <scope>NUCLEOTIDE SEQUENCE [LARGE SCALE GENOMIC DNA]</scope>
    <source>
        <strain evidence="2">RS831</strain>
        <tissue evidence="2">Whole body</tissue>
    </source>
</reference>
<name>A0A437C8Y5_ORYJA</name>
<dbReference type="AlphaFoldDB" id="A0A437C8Y5"/>
<keyword evidence="3" id="KW-1185">Reference proteome</keyword>
<feature type="region of interest" description="Disordered" evidence="1">
    <location>
        <begin position="38"/>
        <end position="57"/>
    </location>
</feature>
<organism evidence="2 3">
    <name type="scientific">Oryzias javanicus</name>
    <name type="common">Javanese ricefish</name>
    <name type="synonym">Aplocheilus javanicus</name>
    <dbReference type="NCBI Taxonomy" id="123683"/>
    <lineage>
        <taxon>Eukaryota</taxon>
        <taxon>Metazoa</taxon>
        <taxon>Chordata</taxon>
        <taxon>Craniata</taxon>
        <taxon>Vertebrata</taxon>
        <taxon>Euteleostomi</taxon>
        <taxon>Actinopterygii</taxon>
        <taxon>Neopterygii</taxon>
        <taxon>Teleostei</taxon>
        <taxon>Neoteleostei</taxon>
        <taxon>Acanthomorphata</taxon>
        <taxon>Ovalentaria</taxon>
        <taxon>Atherinomorphae</taxon>
        <taxon>Beloniformes</taxon>
        <taxon>Adrianichthyidae</taxon>
        <taxon>Oryziinae</taxon>
        <taxon>Oryzias</taxon>
    </lineage>
</organism>
<evidence type="ECO:0000256" key="1">
    <source>
        <dbReference type="SAM" id="MobiDB-lite"/>
    </source>
</evidence>
<proteinExistence type="predicted"/>
<dbReference type="Proteomes" id="UP000283210">
    <property type="component" value="Chromosome 19"/>
</dbReference>
<dbReference type="EMBL" id="CM012455">
    <property type="protein sequence ID" value="RVE59209.1"/>
    <property type="molecule type" value="Genomic_DNA"/>
</dbReference>
<protein>
    <submittedName>
        <fullName evidence="2">Uncharacterized protein</fullName>
    </submittedName>
</protein>
<reference evidence="2 3" key="2">
    <citation type="submission" date="2019-01" db="EMBL/GenBank/DDBJ databases">
        <title>A chromosome length genome reference of the Java medaka (oryzias javanicus).</title>
        <authorList>
            <person name="Herpin A."/>
            <person name="Takehana Y."/>
            <person name="Naruse K."/>
            <person name="Ansai S."/>
            <person name="Kawaguchi M."/>
        </authorList>
    </citation>
    <scope>NUCLEOTIDE SEQUENCE [LARGE SCALE GENOMIC DNA]</scope>
    <source>
        <strain evidence="2">RS831</strain>
        <tissue evidence="2">Whole body</tissue>
    </source>
</reference>
<gene>
    <name evidence="2" type="ORF">OJAV_G00186360</name>
</gene>
<evidence type="ECO:0000313" key="2">
    <source>
        <dbReference type="EMBL" id="RVE59209.1"/>
    </source>
</evidence>
<accession>A0A437C8Y5</accession>
<evidence type="ECO:0000313" key="3">
    <source>
        <dbReference type="Proteomes" id="UP000283210"/>
    </source>
</evidence>
<feature type="region of interest" description="Disordered" evidence="1">
    <location>
        <begin position="62"/>
        <end position="84"/>
    </location>
</feature>
<sequence length="84" mass="9553">MNSGFEFRLRTEQNLWREQNPADDRQPSEPITAAENVFASDRSEPDPVHLDTGTEACLLRGIQQKRAAGIPERRRTSMIPDRSS</sequence>
<feature type="region of interest" description="Disordered" evidence="1">
    <location>
        <begin position="1"/>
        <end position="30"/>
    </location>
</feature>